<feature type="signal peptide" evidence="7">
    <location>
        <begin position="1"/>
        <end position="19"/>
    </location>
</feature>
<dbReference type="OrthoDB" id="337038at2759"/>
<evidence type="ECO:0000256" key="6">
    <source>
        <dbReference type="SAM" id="MobiDB-lite"/>
    </source>
</evidence>
<comment type="subcellular location">
    <subcellularLocation>
        <location evidence="1">Secreted</location>
    </subcellularLocation>
</comment>
<organism evidence="9 10">
    <name type="scientific">Huiozyma naganishii (strain ATCC MYA-139 / BCRC 22969 / CBS 8797 / KCTC 17520 / NBRC 10181 / NCYC 3082 / Yp74L-3)</name>
    <name type="common">Yeast</name>
    <name type="synonym">Kazachstania naganishii</name>
    <dbReference type="NCBI Taxonomy" id="1071383"/>
    <lineage>
        <taxon>Eukaryota</taxon>
        <taxon>Fungi</taxon>
        <taxon>Dikarya</taxon>
        <taxon>Ascomycota</taxon>
        <taxon>Saccharomycotina</taxon>
        <taxon>Saccharomycetes</taxon>
        <taxon>Saccharomycetales</taxon>
        <taxon>Saccharomycetaceae</taxon>
        <taxon>Huiozyma</taxon>
    </lineage>
</organism>
<dbReference type="PANTHER" id="PTHR10334">
    <property type="entry name" value="CYSTEINE-RICH SECRETORY PROTEIN-RELATED"/>
    <property type="match status" value="1"/>
</dbReference>
<dbReference type="GO" id="GO:0015908">
    <property type="term" value="P:fatty acid transport"/>
    <property type="evidence" value="ECO:0007669"/>
    <property type="project" value="EnsemblFungi"/>
</dbReference>
<keyword evidence="4 7" id="KW-0732">Signal</keyword>
<protein>
    <recommendedName>
        <fullName evidence="8">SCP domain-containing protein</fullName>
    </recommendedName>
</protein>
<dbReference type="GO" id="GO:0015918">
    <property type="term" value="P:sterol transport"/>
    <property type="evidence" value="ECO:0007669"/>
    <property type="project" value="EnsemblFungi"/>
</dbReference>
<dbReference type="GO" id="GO:0005576">
    <property type="term" value="C:extracellular region"/>
    <property type="evidence" value="ECO:0007669"/>
    <property type="project" value="UniProtKB-SubCell"/>
</dbReference>
<sequence length="302" mass="31213">MQFSKSSILATLTATTVLAAPAVVTVTEHAHAGATVTGVVYATDGETKTAYNAPLTTAIDSSLVESGNQGSPAPVAASSVVDAPVLSDDDRSKFQAFVSAIQNMMHKQDGDATTTQAEATVATQATTAPATTEATNPTTTLAPTTTAEAPKATATSQNSDLSDFASSILAEHNNKRALHKDTGSLSWSSELASYAQNYADGYDCSGNLQHSGGPYGENLALGYNSGSAAVDAWYGEISGYDWSNPGFSGNTGHFTQVVWKSTNEVGCGVKQCGNSWGNYVICSYKSAGNMGGEYDSNVMPLL</sequence>
<dbReference type="PROSITE" id="PS01009">
    <property type="entry name" value="CRISP_1"/>
    <property type="match status" value="1"/>
</dbReference>
<feature type="compositionally biased region" description="Low complexity" evidence="6">
    <location>
        <begin position="125"/>
        <end position="155"/>
    </location>
</feature>
<evidence type="ECO:0000256" key="2">
    <source>
        <dbReference type="ARBA" id="ARBA00009923"/>
    </source>
</evidence>
<dbReference type="SUPFAM" id="SSF55797">
    <property type="entry name" value="PR-1-like"/>
    <property type="match status" value="1"/>
</dbReference>
<evidence type="ECO:0000256" key="4">
    <source>
        <dbReference type="ARBA" id="ARBA00022729"/>
    </source>
</evidence>
<dbReference type="FunFam" id="3.40.33.10:FF:000012">
    <property type="entry name" value="Secreted protein PRY1"/>
    <property type="match status" value="1"/>
</dbReference>
<accession>J7S4K8</accession>
<evidence type="ECO:0000259" key="8">
    <source>
        <dbReference type="SMART" id="SM00198"/>
    </source>
</evidence>
<dbReference type="GO" id="GO:0005504">
    <property type="term" value="F:fatty acid binding"/>
    <property type="evidence" value="ECO:0007669"/>
    <property type="project" value="EnsemblFungi"/>
</dbReference>
<name>J7S4K8_HUIN7</name>
<dbReference type="GO" id="GO:0000287">
    <property type="term" value="F:magnesium ion binding"/>
    <property type="evidence" value="ECO:0007669"/>
    <property type="project" value="EnsemblFungi"/>
</dbReference>
<dbReference type="OMA" id="SYHDQIG"/>
<reference evidence="9 10" key="1">
    <citation type="journal article" date="2011" name="Proc. Natl. Acad. Sci. U.S.A.">
        <title>Evolutionary erosion of yeast sex chromosomes by mating-type switching accidents.</title>
        <authorList>
            <person name="Gordon J.L."/>
            <person name="Armisen D."/>
            <person name="Proux-Wera E."/>
            <person name="Oheigeartaigh S.S."/>
            <person name="Byrne K.P."/>
            <person name="Wolfe K.H."/>
        </authorList>
    </citation>
    <scope>NUCLEOTIDE SEQUENCE [LARGE SCALE GENOMIC DNA]</scope>
    <source>
        <strain evidence="10">ATCC MYA-139 / BCRC 22969 / CBS 8797 / CCRC 22969 / KCTC 17520 / NBRC 10181 / NCYC 3082</strain>
    </source>
</reference>
<dbReference type="InterPro" id="IPR035940">
    <property type="entry name" value="CAP_sf"/>
</dbReference>
<dbReference type="CDD" id="cd05384">
    <property type="entry name" value="CAP_PRY1-like"/>
    <property type="match status" value="1"/>
</dbReference>
<keyword evidence="5" id="KW-0813">Transport</keyword>
<feature type="domain" description="SCP" evidence="8">
    <location>
        <begin position="163"/>
        <end position="292"/>
    </location>
</feature>
<keyword evidence="5" id="KW-0445">Lipid transport</keyword>
<reference evidence="10" key="2">
    <citation type="submission" date="2012-08" db="EMBL/GenBank/DDBJ databases">
        <title>Genome sequence of Kazachstania naganishii.</title>
        <authorList>
            <person name="Gordon J.L."/>
            <person name="Armisen D."/>
            <person name="Proux-Wera E."/>
            <person name="OhEigeartaigh S.S."/>
            <person name="Byrne K.P."/>
            <person name="Wolfe K.H."/>
        </authorList>
    </citation>
    <scope>NUCLEOTIDE SEQUENCE [LARGE SCALE GENOMIC DNA]</scope>
    <source>
        <strain evidence="10">ATCC MYA-139 / BCRC 22969 / CBS 8797 / CCRC 22969 / KCTC 17520 / NBRC 10181 / NCYC 3082</strain>
    </source>
</reference>
<evidence type="ECO:0000256" key="5">
    <source>
        <dbReference type="ARBA" id="ARBA00023055"/>
    </source>
</evidence>
<dbReference type="RefSeq" id="XP_022462882.1">
    <property type="nucleotide sequence ID" value="XM_022611477.1"/>
</dbReference>
<dbReference type="SMART" id="SM00198">
    <property type="entry name" value="SCP"/>
    <property type="match status" value="1"/>
</dbReference>
<evidence type="ECO:0000256" key="7">
    <source>
        <dbReference type="SAM" id="SignalP"/>
    </source>
</evidence>
<evidence type="ECO:0000313" key="10">
    <source>
        <dbReference type="Proteomes" id="UP000006310"/>
    </source>
</evidence>
<dbReference type="eggNOG" id="KOG3017">
    <property type="taxonomic scope" value="Eukaryota"/>
</dbReference>
<gene>
    <name evidence="9" type="primary">KNAG0B01940</name>
    <name evidence="9" type="ordered locus">KNAG_0B01940</name>
</gene>
<evidence type="ECO:0000256" key="1">
    <source>
        <dbReference type="ARBA" id="ARBA00004613"/>
    </source>
</evidence>
<dbReference type="HOGENOM" id="CLU_035730_3_0_1"/>
<keyword evidence="10" id="KW-1185">Reference proteome</keyword>
<dbReference type="Pfam" id="PF00188">
    <property type="entry name" value="CAP"/>
    <property type="match status" value="1"/>
</dbReference>
<dbReference type="AlphaFoldDB" id="J7S4K8"/>
<dbReference type="InterPro" id="IPR014044">
    <property type="entry name" value="CAP_dom"/>
</dbReference>
<dbReference type="KEGG" id="kng:KNAG_0B01940"/>
<dbReference type="PRINTS" id="PR00837">
    <property type="entry name" value="V5TPXLIKE"/>
</dbReference>
<dbReference type="InterPro" id="IPR018244">
    <property type="entry name" value="Allrgn_V5/Tpx1_CS"/>
</dbReference>
<keyword evidence="3" id="KW-0964">Secreted</keyword>
<proteinExistence type="inferred from homology"/>
<dbReference type="Gene3D" id="3.40.33.10">
    <property type="entry name" value="CAP"/>
    <property type="match status" value="1"/>
</dbReference>
<dbReference type="InterPro" id="IPR001283">
    <property type="entry name" value="CRISP-related"/>
</dbReference>
<dbReference type="GeneID" id="34524286"/>
<feature type="region of interest" description="Disordered" evidence="6">
    <location>
        <begin position="125"/>
        <end position="158"/>
    </location>
</feature>
<comment type="similarity">
    <text evidence="2">Belongs to the CRISP family.</text>
</comment>
<dbReference type="Proteomes" id="UP000006310">
    <property type="component" value="Chromosome 2"/>
</dbReference>
<dbReference type="GO" id="GO:0032934">
    <property type="term" value="F:sterol binding"/>
    <property type="evidence" value="ECO:0007669"/>
    <property type="project" value="EnsemblFungi"/>
</dbReference>
<feature type="chain" id="PRO_5003796449" description="SCP domain-containing protein" evidence="7">
    <location>
        <begin position="20"/>
        <end position="302"/>
    </location>
</feature>
<dbReference type="EMBL" id="HE978315">
    <property type="protein sequence ID" value="CCK68636.1"/>
    <property type="molecule type" value="Genomic_DNA"/>
</dbReference>
<evidence type="ECO:0000313" key="9">
    <source>
        <dbReference type="EMBL" id="CCK68636.1"/>
    </source>
</evidence>
<evidence type="ECO:0000256" key="3">
    <source>
        <dbReference type="ARBA" id="ARBA00022525"/>
    </source>
</evidence>